<keyword evidence="4" id="KW-1003">Cell membrane</keyword>
<evidence type="ECO:0000256" key="9">
    <source>
        <dbReference type="ARBA" id="ARBA00022781"/>
    </source>
</evidence>
<dbReference type="InterPro" id="IPR046786">
    <property type="entry name" value="MotA_N"/>
</dbReference>
<comment type="subcellular location">
    <subcellularLocation>
        <location evidence="1">Cell inner membrane</location>
        <topology evidence="1">Multi-pass membrane protein</topology>
    </subcellularLocation>
</comment>
<keyword evidence="8" id="KW-0283">Flagellar rotation</keyword>
<dbReference type="RefSeq" id="WP_218445860.1">
    <property type="nucleotide sequence ID" value="NZ_JAGSPA010000003.1"/>
</dbReference>
<dbReference type="InterPro" id="IPR022522">
    <property type="entry name" value="Flagellar_motor_stator_MotA"/>
</dbReference>
<dbReference type="InterPro" id="IPR002898">
    <property type="entry name" value="MotA_ExbB_proton_chnl"/>
</dbReference>
<evidence type="ECO:0000256" key="2">
    <source>
        <dbReference type="ARBA" id="ARBA00008038"/>
    </source>
</evidence>
<dbReference type="Proteomes" id="UP000722336">
    <property type="component" value="Unassembled WGS sequence"/>
</dbReference>
<dbReference type="EMBL" id="JAGSPA010000003">
    <property type="protein sequence ID" value="MBV7257022.1"/>
    <property type="molecule type" value="Genomic_DNA"/>
</dbReference>
<feature type="transmembrane region" description="Helical" evidence="13">
    <location>
        <begin position="175"/>
        <end position="195"/>
    </location>
</feature>
<name>A0ABS6SF38_9SPHN</name>
<dbReference type="InterPro" id="IPR000540">
    <property type="entry name" value="Flag_MotA_CS"/>
</dbReference>
<evidence type="ECO:0000256" key="5">
    <source>
        <dbReference type="ARBA" id="ARBA00022500"/>
    </source>
</evidence>
<organism evidence="16 17">
    <name type="scientific">Pacificimonas pallii</name>
    <dbReference type="NCBI Taxonomy" id="2827236"/>
    <lineage>
        <taxon>Bacteria</taxon>
        <taxon>Pseudomonadati</taxon>
        <taxon>Pseudomonadota</taxon>
        <taxon>Alphaproteobacteria</taxon>
        <taxon>Sphingomonadales</taxon>
        <taxon>Sphingosinicellaceae</taxon>
        <taxon>Pacificimonas</taxon>
    </lineage>
</organism>
<comment type="caution">
    <text evidence="16">The sequence shown here is derived from an EMBL/GenBank/DDBJ whole genome shotgun (WGS) entry which is preliminary data.</text>
</comment>
<feature type="domain" description="Motility protein A N-terminal" evidence="15">
    <location>
        <begin position="5"/>
        <end position="95"/>
    </location>
</feature>
<keyword evidence="16" id="KW-0282">Flagellum</keyword>
<accession>A0ABS6SF38</accession>
<evidence type="ECO:0000256" key="3">
    <source>
        <dbReference type="ARBA" id="ARBA00022448"/>
    </source>
</evidence>
<dbReference type="Pfam" id="PF01618">
    <property type="entry name" value="MotA_ExbB"/>
    <property type="match status" value="1"/>
</dbReference>
<dbReference type="PROSITE" id="PS01307">
    <property type="entry name" value="MOTA"/>
    <property type="match status" value="1"/>
</dbReference>
<evidence type="ECO:0000256" key="1">
    <source>
        <dbReference type="ARBA" id="ARBA00004429"/>
    </source>
</evidence>
<keyword evidence="3" id="KW-0813">Transport</keyword>
<feature type="transmembrane region" description="Helical" evidence="13">
    <location>
        <begin position="36"/>
        <end position="56"/>
    </location>
</feature>
<dbReference type="PANTHER" id="PTHR30433:SF4">
    <property type="entry name" value="MOTILITY PROTEIN A"/>
    <property type="match status" value="1"/>
</dbReference>
<keyword evidence="7 13" id="KW-0812">Transmembrane</keyword>
<keyword evidence="16" id="KW-0969">Cilium</keyword>
<keyword evidence="11" id="KW-0406">Ion transport</keyword>
<keyword evidence="17" id="KW-1185">Reference proteome</keyword>
<evidence type="ECO:0000256" key="12">
    <source>
        <dbReference type="ARBA" id="ARBA00023136"/>
    </source>
</evidence>
<protein>
    <submittedName>
        <fullName evidence="16">Flagellar motor stator protein MotA</fullName>
    </submittedName>
</protein>
<evidence type="ECO:0000256" key="4">
    <source>
        <dbReference type="ARBA" id="ARBA00022475"/>
    </source>
</evidence>
<evidence type="ECO:0000256" key="6">
    <source>
        <dbReference type="ARBA" id="ARBA00022519"/>
    </source>
</evidence>
<keyword evidence="5" id="KW-0145">Chemotaxis</keyword>
<feature type="transmembrane region" description="Helical" evidence="13">
    <location>
        <begin position="7"/>
        <end position="30"/>
    </location>
</feature>
<evidence type="ECO:0000256" key="13">
    <source>
        <dbReference type="SAM" id="Phobius"/>
    </source>
</evidence>
<evidence type="ECO:0000256" key="7">
    <source>
        <dbReference type="ARBA" id="ARBA00022692"/>
    </source>
</evidence>
<evidence type="ECO:0000256" key="8">
    <source>
        <dbReference type="ARBA" id="ARBA00022779"/>
    </source>
</evidence>
<dbReference type="NCBIfam" id="TIGR03818">
    <property type="entry name" value="MotA1"/>
    <property type="match status" value="1"/>
</dbReference>
<keyword evidence="6" id="KW-0997">Cell inner membrane</keyword>
<evidence type="ECO:0000259" key="14">
    <source>
        <dbReference type="Pfam" id="PF01618"/>
    </source>
</evidence>
<proteinExistence type="inferred from homology"/>
<evidence type="ECO:0000259" key="15">
    <source>
        <dbReference type="Pfam" id="PF20560"/>
    </source>
</evidence>
<keyword evidence="16" id="KW-0966">Cell projection</keyword>
<evidence type="ECO:0000313" key="17">
    <source>
        <dbReference type="Proteomes" id="UP000722336"/>
    </source>
</evidence>
<gene>
    <name evidence="16" type="primary">motA</name>
    <name evidence="16" type="ORF">KCG44_09525</name>
</gene>
<evidence type="ECO:0000256" key="10">
    <source>
        <dbReference type="ARBA" id="ARBA00022989"/>
    </source>
</evidence>
<keyword evidence="10 13" id="KW-1133">Transmembrane helix</keyword>
<dbReference type="Pfam" id="PF20560">
    <property type="entry name" value="MotA_N"/>
    <property type="match status" value="1"/>
</dbReference>
<feature type="domain" description="MotA/TolQ/ExbB proton channel" evidence="14">
    <location>
        <begin position="140"/>
        <end position="237"/>
    </location>
</feature>
<keyword evidence="12 13" id="KW-0472">Membrane</keyword>
<feature type="transmembrane region" description="Helical" evidence="13">
    <location>
        <begin position="201"/>
        <end position="224"/>
    </location>
</feature>
<evidence type="ECO:0000313" key="16">
    <source>
        <dbReference type="EMBL" id="MBV7257022.1"/>
    </source>
</evidence>
<dbReference type="PANTHER" id="PTHR30433">
    <property type="entry name" value="CHEMOTAXIS PROTEIN MOTA"/>
    <property type="match status" value="1"/>
</dbReference>
<comment type="similarity">
    <text evidence="2">Belongs to the MotA family.</text>
</comment>
<keyword evidence="9" id="KW-0375">Hydrogen ion transport</keyword>
<sequence>MLFGIGFVVLFVMVFGGYMVAGGSLGPVLVALPFEFMIIGGAALGATLMGNSGHLLKGLGSSVKKIFSGPRWTSEDYNSSILLTARLLKLMKNEGPVAVESHVEEPESSELFADYPNLMQDPFLIRLITDTLRLQVISPGGLEPHMVEEIMDNAIKSEVHEAEEPVHVLQTLADALPALGIVAAVLGVIKTMGSIDQPPAVLGGMIGGALVGTFLGVFLAYGIVGPMACRLKQVLHDDLMIYQIVKQMIVASLADAPQAVVIEAARTSISPHHQPSFSEVFDALREAA</sequence>
<dbReference type="InterPro" id="IPR047055">
    <property type="entry name" value="MotA-like"/>
</dbReference>
<reference evidence="16 17" key="1">
    <citation type="submission" date="2021-04" db="EMBL/GenBank/DDBJ databases">
        <authorList>
            <person name="Pira H."/>
            <person name="Risdian C."/>
            <person name="Wink J."/>
        </authorList>
    </citation>
    <scope>NUCLEOTIDE SEQUENCE [LARGE SCALE GENOMIC DNA]</scope>
    <source>
        <strain evidence="16 17">WHA3</strain>
    </source>
</reference>
<evidence type="ECO:0000256" key="11">
    <source>
        <dbReference type="ARBA" id="ARBA00023065"/>
    </source>
</evidence>